<organism evidence="2">
    <name type="scientific">Opuntia streptacantha</name>
    <name type="common">Prickly pear cactus</name>
    <name type="synonym">Opuntia cardona</name>
    <dbReference type="NCBI Taxonomy" id="393608"/>
    <lineage>
        <taxon>Eukaryota</taxon>
        <taxon>Viridiplantae</taxon>
        <taxon>Streptophyta</taxon>
        <taxon>Embryophyta</taxon>
        <taxon>Tracheophyta</taxon>
        <taxon>Spermatophyta</taxon>
        <taxon>Magnoliopsida</taxon>
        <taxon>eudicotyledons</taxon>
        <taxon>Gunneridae</taxon>
        <taxon>Pentapetalae</taxon>
        <taxon>Caryophyllales</taxon>
        <taxon>Cactineae</taxon>
        <taxon>Cactaceae</taxon>
        <taxon>Opuntioideae</taxon>
        <taxon>Opuntia</taxon>
    </lineage>
</organism>
<reference evidence="2" key="1">
    <citation type="journal article" date="2013" name="J. Plant Res.">
        <title>Effect of fungi and light on seed germination of three Opuntia species from semiarid lands of central Mexico.</title>
        <authorList>
            <person name="Delgado-Sanchez P."/>
            <person name="Jimenez-Bremont J.F."/>
            <person name="Guerrero-Gonzalez Mde L."/>
            <person name="Flores J."/>
        </authorList>
    </citation>
    <scope>NUCLEOTIDE SEQUENCE</scope>
    <source>
        <tissue evidence="2">Cladode</tissue>
    </source>
</reference>
<sequence>MVFTSGFFSSTLGTVTVSTPFSIAAFTSSILAFSGRRNRRRNLPLARSTRCHLSFFSSCSLVLSPLIWRILPSSTSTFTSSFLTPGRSTLNTWASGVSFQSTLVLTNCDVSRAAELGCTLERAEDKNPSNGSQTSRENGSNTLVFRLPKKLGISDMVGKFRD</sequence>
<evidence type="ECO:0000313" key="2">
    <source>
        <dbReference type="EMBL" id="MBA4637661.1"/>
    </source>
</evidence>
<protein>
    <submittedName>
        <fullName evidence="2">Uncharacterized protein</fullName>
    </submittedName>
</protein>
<proteinExistence type="predicted"/>
<dbReference type="AlphaFoldDB" id="A0A7C9D9Y3"/>
<reference evidence="2" key="2">
    <citation type="submission" date="2020-07" db="EMBL/GenBank/DDBJ databases">
        <authorList>
            <person name="Vera ALvarez R."/>
            <person name="Arias-Moreno D.M."/>
            <person name="Jimenez-Jacinto V."/>
            <person name="Jimenez-Bremont J.F."/>
            <person name="Swaminathan K."/>
            <person name="Moose S.P."/>
            <person name="Guerrero-Gonzalez M.L."/>
            <person name="Marino-Ramirez L."/>
            <person name="Landsman D."/>
            <person name="Rodriguez-Kessler M."/>
            <person name="Delgado-Sanchez P."/>
        </authorList>
    </citation>
    <scope>NUCLEOTIDE SEQUENCE</scope>
    <source>
        <tissue evidence="2">Cladode</tissue>
    </source>
</reference>
<name>A0A7C9D9Y3_OPUST</name>
<evidence type="ECO:0000256" key="1">
    <source>
        <dbReference type="SAM" id="Phobius"/>
    </source>
</evidence>
<keyword evidence="1" id="KW-1133">Transmembrane helix</keyword>
<dbReference type="EMBL" id="GISG01106105">
    <property type="protein sequence ID" value="MBA4637661.1"/>
    <property type="molecule type" value="Transcribed_RNA"/>
</dbReference>
<accession>A0A7C9D9Y3</accession>
<keyword evidence="1" id="KW-0472">Membrane</keyword>
<feature type="transmembrane region" description="Helical" evidence="1">
    <location>
        <begin position="12"/>
        <end position="33"/>
    </location>
</feature>
<keyword evidence="1" id="KW-0812">Transmembrane</keyword>